<evidence type="ECO:0000313" key="1">
    <source>
        <dbReference type="EMBL" id="ASJ97541.1"/>
    </source>
</evidence>
<dbReference type="KEGG" id="smav:CFF01_13675"/>
<sequence>MFRQSLKGFIHGVSQAYLHIKPAAKQFKTVTVNATVSFTKEQTKSGLSPFQYTKRSLIHISVFATLVRLCTAPAAKQFKTVTVNASGS</sequence>
<name>A0AAC9U0Q4_9GAMM</name>
<dbReference type="AlphaFoldDB" id="A0AAC9U0Q4"/>
<reference evidence="1 2" key="1">
    <citation type="submission" date="2017-06" db="EMBL/GenBank/DDBJ databases">
        <title>Complete genome sequence of Shewanella marisflavi EP1 associated with anaerobic 2,4-dinitrotoluene reduction and salt tolerance.</title>
        <authorList>
            <person name="Huang J."/>
        </authorList>
    </citation>
    <scope>NUCLEOTIDE SEQUENCE [LARGE SCALE GENOMIC DNA]</scope>
    <source>
        <strain evidence="1 2">EP1</strain>
    </source>
</reference>
<dbReference type="Proteomes" id="UP000198233">
    <property type="component" value="Chromosome"/>
</dbReference>
<dbReference type="EMBL" id="CP022272">
    <property type="protein sequence ID" value="ASJ97541.1"/>
    <property type="molecule type" value="Genomic_DNA"/>
</dbReference>
<organism evidence="1 2">
    <name type="scientific">Shewanella marisflavi</name>
    <dbReference type="NCBI Taxonomy" id="260364"/>
    <lineage>
        <taxon>Bacteria</taxon>
        <taxon>Pseudomonadati</taxon>
        <taxon>Pseudomonadota</taxon>
        <taxon>Gammaproteobacteria</taxon>
        <taxon>Alteromonadales</taxon>
        <taxon>Shewanellaceae</taxon>
        <taxon>Shewanella</taxon>
    </lineage>
</organism>
<protein>
    <submittedName>
        <fullName evidence="1">Uncharacterized protein</fullName>
    </submittedName>
</protein>
<proteinExistence type="predicted"/>
<gene>
    <name evidence="1" type="ORF">CFF01_13675</name>
</gene>
<accession>A0AAC9U0Q4</accession>
<evidence type="ECO:0000313" key="2">
    <source>
        <dbReference type="Proteomes" id="UP000198233"/>
    </source>
</evidence>